<protein>
    <submittedName>
        <fullName evidence="1">Uncharacterized protein</fullName>
    </submittedName>
</protein>
<evidence type="ECO:0000313" key="1">
    <source>
        <dbReference type="EMBL" id="KAF5759488.1"/>
    </source>
</evidence>
<organism evidence="1 2">
    <name type="scientific">Helianthus annuus</name>
    <name type="common">Common sunflower</name>
    <dbReference type="NCBI Taxonomy" id="4232"/>
    <lineage>
        <taxon>Eukaryota</taxon>
        <taxon>Viridiplantae</taxon>
        <taxon>Streptophyta</taxon>
        <taxon>Embryophyta</taxon>
        <taxon>Tracheophyta</taxon>
        <taxon>Spermatophyta</taxon>
        <taxon>Magnoliopsida</taxon>
        <taxon>eudicotyledons</taxon>
        <taxon>Gunneridae</taxon>
        <taxon>Pentapetalae</taxon>
        <taxon>asterids</taxon>
        <taxon>campanulids</taxon>
        <taxon>Asterales</taxon>
        <taxon>Asteraceae</taxon>
        <taxon>Asteroideae</taxon>
        <taxon>Heliantheae alliance</taxon>
        <taxon>Heliantheae</taxon>
        <taxon>Helianthus</taxon>
    </lineage>
</organism>
<dbReference type="Gramene" id="mRNA:HanXRQr2_Chr16g0741901">
    <property type="protein sequence ID" value="mRNA:HanXRQr2_Chr16g0741901"/>
    <property type="gene ID" value="HanXRQr2_Chr16g0741901"/>
</dbReference>
<keyword evidence="2" id="KW-1185">Reference proteome</keyword>
<comment type="caution">
    <text evidence="1">The sequence shown here is derived from an EMBL/GenBank/DDBJ whole genome shotgun (WGS) entry which is preliminary data.</text>
</comment>
<reference evidence="1" key="2">
    <citation type="submission" date="2020-06" db="EMBL/GenBank/DDBJ databases">
        <title>Helianthus annuus Genome sequencing and assembly Release 2.</title>
        <authorList>
            <person name="Gouzy J."/>
            <person name="Langlade N."/>
            <person name="Munos S."/>
        </authorList>
    </citation>
    <scope>NUCLEOTIDE SEQUENCE</scope>
    <source>
        <tissue evidence="1">Leaves</tissue>
    </source>
</reference>
<dbReference type="EMBL" id="MNCJ02000331">
    <property type="protein sequence ID" value="KAF5759488.1"/>
    <property type="molecule type" value="Genomic_DNA"/>
</dbReference>
<dbReference type="AlphaFoldDB" id="A0A9K3DSN9"/>
<sequence>MFNHCYIIKSPKNKVDSSKVATPGTFRSYEEISHKQLKTWGIREI</sequence>
<proteinExistence type="predicted"/>
<accession>A0A9K3DSN9</accession>
<evidence type="ECO:0000313" key="2">
    <source>
        <dbReference type="Proteomes" id="UP000215914"/>
    </source>
</evidence>
<dbReference type="Proteomes" id="UP000215914">
    <property type="component" value="Unassembled WGS sequence"/>
</dbReference>
<gene>
    <name evidence="1" type="ORF">HanXRQr2_Chr16g0741901</name>
</gene>
<name>A0A9K3DSN9_HELAN</name>
<reference evidence="1" key="1">
    <citation type="journal article" date="2017" name="Nature">
        <title>The sunflower genome provides insights into oil metabolism, flowering and Asterid evolution.</title>
        <authorList>
            <person name="Badouin H."/>
            <person name="Gouzy J."/>
            <person name="Grassa C.J."/>
            <person name="Murat F."/>
            <person name="Staton S.E."/>
            <person name="Cottret L."/>
            <person name="Lelandais-Briere C."/>
            <person name="Owens G.L."/>
            <person name="Carrere S."/>
            <person name="Mayjonade B."/>
            <person name="Legrand L."/>
            <person name="Gill N."/>
            <person name="Kane N.C."/>
            <person name="Bowers J.E."/>
            <person name="Hubner S."/>
            <person name="Bellec A."/>
            <person name="Berard A."/>
            <person name="Berges H."/>
            <person name="Blanchet N."/>
            <person name="Boniface M.C."/>
            <person name="Brunel D."/>
            <person name="Catrice O."/>
            <person name="Chaidir N."/>
            <person name="Claudel C."/>
            <person name="Donnadieu C."/>
            <person name="Faraut T."/>
            <person name="Fievet G."/>
            <person name="Helmstetter N."/>
            <person name="King M."/>
            <person name="Knapp S.J."/>
            <person name="Lai Z."/>
            <person name="Le Paslier M.C."/>
            <person name="Lippi Y."/>
            <person name="Lorenzon L."/>
            <person name="Mandel J.R."/>
            <person name="Marage G."/>
            <person name="Marchand G."/>
            <person name="Marquand E."/>
            <person name="Bret-Mestries E."/>
            <person name="Morien E."/>
            <person name="Nambeesan S."/>
            <person name="Nguyen T."/>
            <person name="Pegot-Espagnet P."/>
            <person name="Pouilly N."/>
            <person name="Raftis F."/>
            <person name="Sallet E."/>
            <person name="Schiex T."/>
            <person name="Thomas J."/>
            <person name="Vandecasteele C."/>
            <person name="Vares D."/>
            <person name="Vear F."/>
            <person name="Vautrin S."/>
            <person name="Crespi M."/>
            <person name="Mangin B."/>
            <person name="Burke J.M."/>
            <person name="Salse J."/>
            <person name="Munos S."/>
            <person name="Vincourt P."/>
            <person name="Rieseberg L.H."/>
            <person name="Langlade N.B."/>
        </authorList>
    </citation>
    <scope>NUCLEOTIDE SEQUENCE</scope>
    <source>
        <tissue evidence="1">Leaves</tissue>
    </source>
</reference>